<dbReference type="AlphaFoldDB" id="G0ESV5"/>
<comment type="similarity">
    <text evidence="1">Belongs to the universal stress protein A family.</text>
</comment>
<dbReference type="CDD" id="cd00293">
    <property type="entry name" value="USP-like"/>
    <property type="match status" value="1"/>
</dbReference>
<feature type="domain" description="UspA" evidence="2">
    <location>
        <begin position="44"/>
        <end position="187"/>
    </location>
</feature>
<reference evidence="3 4" key="1">
    <citation type="journal article" date="2011" name="J. Bacteriol.">
        <title>Complete genome sequence of the type strain Cupriavidus necator N-1.</title>
        <authorList>
            <person name="Poehlein A."/>
            <person name="Kusian B."/>
            <person name="Friedrich B."/>
            <person name="Daniel R."/>
            <person name="Bowien B."/>
        </authorList>
    </citation>
    <scope>NUCLEOTIDE SEQUENCE [LARGE SCALE GENOMIC DNA]</scope>
    <source>
        <strain evidence="4">ATCC 43291 / DSM 13513 / CCUG 52238 / LMG 8453 / N-1</strain>
    </source>
</reference>
<dbReference type="InterPro" id="IPR014729">
    <property type="entry name" value="Rossmann-like_a/b/a_fold"/>
</dbReference>
<gene>
    <name evidence="3" type="ordered locus">CNE_1c14050</name>
</gene>
<dbReference type="InterPro" id="IPR006015">
    <property type="entry name" value="Universal_stress_UspA"/>
</dbReference>
<dbReference type="PANTHER" id="PTHR46268:SF15">
    <property type="entry name" value="UNIVERSAL STRESS PROTEIN HP_0031"/>
    <property type="match status" value="1"/>
</dbReference>
<evidence type="ECO:0000256" key="1">
    <source>
        <dbReference type="ARBA" id="ARBA00008791"/>
    </source>
</evidence>
<proteinExistence type="inferred from homology"/>
<dbReference type="HOGENOM" id="CLU_049301_11_0_4"/>
<evidence type="ECO:0000313" key="4">
    <source>
        <dbReference type="Proteomes" id="UP000006798"/>
    </source>
</evidence>
<sequence length="187" mass="20403">MHLNATEGGTAYSHAAVRLPDVCWRDPVAPRVATVQLTRRHDVFRHLLVAVDGSALAEAAFRKALVFAQETQASITAVRACPDFHITTYHTEMLTDTREQFEEAVLEDASKYLDGIAREAAAAGVPCDTSSVVDDHPYDAIIKAAEEKDCDLIVMASHGHRGVKGLLIGSETLKVLTHSKIPVLVYR</sequence>
<evidence type="ECO:0000259" key="2">
    <source>
        <dbReference type="Pfam" id="PF00582"/>
    </source>
</evidence>
<dbReference type="InterPro" id="IPR006016">
    <property type="entry name" value="UspA"/>
</dbReference>
<dbReference type="Gene3D" id="3.40.50.620">
    <property type="entry name" value="HUPs"/>
    <property type="match status" value="1"/>
</dbReference>
<dbReference type="EMBL" id="CP002877">
    <property type="protein sequence ID" value="AEI76752.1"/>
    <property type="molecule type" value="Genomic_DNA"/>
</dbReference>
<dbReference type="Proteomes" id="UP000006798">
    <property type="component" value="Chromosome 1"/>
</dbReference>
<dbReference type="Pfam" id="PF00582">
    <property type="entry name" value="Usp"/>
    <property type="match status" value="1"/>
</dbReference>
<organism evidence="3 4">
    <name type="scientific">Cupriavidus necator (strain ATCC 43291 / DSM 13513 / CCUG 52238 / LMG 8453 / N-1)</name>
    <name type="common">Ralstonia eutropha</name>
    <dbReference type="NCBI Taxonomy" id="1042878"/>
    <lineage>
        <taxon>Bacteria</taxon>
        <taxon>Pseudomonadati</taxon>
        <taxon>Pseudomonadota</taxon>
        <taxon>Betaproteobacteria</taxon>
        <taxon>Burkholderiales</taxon>
        <taxon>Burkholderiaceae</taxon>
        <taxon>Cupriavidus</taxon>
    </lineage>
</organism>
<dbReference type="KEGG" id="cnc:CNE_1c14050"/>
<protein>
    <submittedName>
        <fullName evidence="3">Universal stress protein UspA family</fullName>
    </submittedName>
</protein>
<dbReference type="PANTHER" id="PTHR46268">
    <property type="entry name" value="STRESS RESPONSE PROTEIN NHAX"/>
    <property type="match status" value="1"/>
</dbReference>
<accession>G0ESV5</accession>
<name>G0ESV5_CUPNN</name>
<dbReference type="PRINTS" id="PR01438">
    <property type="entry name" value="UNVRSLSTRESS"/>
</dbReference>
<dbReference type="SUPFAM" id="SSF52402">
    <property type="entry name" value="Adenine nucleotide alpha hydrolases-like"/>
    <property type="match status" value="1"/>
</dbReference>
<evidence type="ECO:0000313" key="3">
    <source>
        <dbReference type="EMBL" id="AEI76752.1"/>
    </source>
</evidence>